<dbReference type="InterPro" id="IPR009355">
    <property type="entry name" value="Toluene_mOase_B"/>
</dbReference>
<dbReference type="GO" id="GO:0004497">
    <property type="term" value="F:monooxygenase activity"/>
    <property type="evidence" value="ECO:0007669"/>
    <property type="project" value="UniProtKB-KW"/>
</dbReference>
<organism evidence="1 2">
    <name type="scientific">Methylibium petroleiphilum (strain ATCC BAA-1232 / LMG 22953 / PM1)</name>
    <dbReference type="NCBI Taxonomy" id="420662"/>
    <lineage>
        <taxon>Bacteria</taxon>
        <taxon>Pseudomonadati</taxon>
        <taxon>Pseudomonadota</taxon>
        <taxon>Betaproteobacteria</taxon>
        <taxon>Burkholderiales</taxon>
        <taxon>Sphaerotilaceae</taxon>
        <taxon>Methylibium</taxon>
    </lineage>
</organism>
<evidence type="ECO:0000313" key="1">
    <source>
        <dbReference type="EMBL" id="ABM95495.1"/>
    </source>
</evidence>
<dbReference type="Gene3D" id="3.10.20.270">
    <property type="entry name" value="TmoB-like"/>
    <property type="match status" value="1"/>
</dbReference>
<dbReference type="AlphaFoldDB" id="A2SIV6"/>
<keyword evidence="2" id="KW-1185">Reference proteome</keyword>
<dbReference type="InterPro" id="IPR036713">
    <property type="entry name" value="TmoB-like_sf"/>
</dbReference>
<dbReference type="KEGG" id="mpt:Mpe_A2540"/>
<name>A2SIV6_METPP</name>
<dbReference type="eggNOG" id="ENOG5032VH7">
    <property type="taxonomic scope" value="Bacteria"/>
</dbReference>
<protein>
    <submittedName>
        <fullName evidence="1">Toluene monooxygenase gamma subunit</fullName>
    </submittedName>
</protein>
<keyword evidence="1" id="KW-0560">Oxidoreductase</keyword>
<dbReference type="SUPFAM" id="SSF110814">
    <property type="entry name" value="TmoB-like"/>
    <property type="match status" value="1"/>
</dbReference>
<reference evidence="1 2" key="1">
    <citation type="journal article" date="2007" name="J. Bacteriol.">
        <title>Whole-genome analysis of the methyl tert-butyl ether-degrading beta-proteobacterium Methylibium petroleiphilum PM1.</title>
        <authorList>
            <person name="Kane S.R."/>
            <person name="Chakicherla A.Y."/>
            <person name="Chain P.S.G."/>
            <person name="Schmidt R."/>
            <person name="Shin M.W."/>
            <person name="Legler T.C."/>
            <person name="Scow K.M."/>
            <person name="Larimer F.W."/>
            <person name="Lucas S.M."/>
            <person name="Richardson P.M."/>
            <person name="Hristova K.R."/>
        </authorList>
    </citation>
    <scope>NUCLEOTIDE SEQUENCE [LARGE SCALE GENOMIC DNA]</scope>
    <source>
        <strain evidence="2">ATCC BAA-1232 / LMG 22953 / PM1</strain>
    </source>
</reference>
<dbReference type="STRING" id="420662.Mpe_A2540"/>
<dbReference type="HOGENOM" id="CLU_178293_0_0_4"/>
<gene>
    <name evidence="1" type="primary">tbuU</name>
    <name evidence="1" type="ordered locus">Mpe_A2540</name>
</gene>
<sequence length="84" mass="9307">MALFPLTSKFQGDFVLQLLAVDSADSMDVVAASAARHSIGKRVMSRPGRVLRVRRQGTGDSFPRDMSVEDSGLYPTECIEVFWE</sequence>
<keyword evidence="1" id="KW-0503">Monooxygenase</keyword>
<dbReference type="EMBL" id="CP000555">
    <property type="protein sequence ID" value="ABM95495.1"/>
    <property type="molecule type" value="Genomic_DNA"/>
</dbReference>
<proteinExistence type="predicted"/>
<dbReference type="Pfam" id="PF06234">
    <property type="entry name" value="TmoB"/>
    <property type="match status" value="1"/>
</dbReference>
<dbReference type="Proteomes" id="UP000000366">
    <property type="component" value="Chromosome"/>
</dbReference>
<dbReference type="CDD" id="cd17042">
    <property type="entry name" value="Ubl_TmoB"/>
    <property type="match status" value="1"/>
</dbReference>
<accession>A2SIV6</accession>
<dbReference type="RefSeq" id="WP_011830127.1">
    <property type="nucleotide sequence ID" value="NC_008825.1"/>
</dbReference>
<evidence type="ECO:0000313" key="2">
    <source>
        <dbReference type="Proteomes" id="UP000000366"/>
    </source>
</evidence>